<comment type="caution">
    <text evidence="2">The sequence shown here is derived from an EMBL/GenBank/DDBJ whole genome shotgun (WGS) entry which is preliminary data.</text>
</comment>
<gene>
    <name evidence="2" type="ORF">GCM10009544_18400</name>
</gene>
<feature type="chain" id="PRO_5045274134" description="Secreted protein" evidence="1">
    <location>
        <begin position="31"/>
        <end position="66"/>
    </location>
</feature>
<evidence type="ECO:0000313" key="3">
    <source>
        <dbReference type="Proteomes" id="UP001499895"/>
    </source>
</evidence>
<organism evidence="2 3">
    <name type="scientific">Streptomyces stramineus</name>
    <dbReference type="NCBI Taxonomy" id="173861"/>
    <lineage>
        <taxon>Bacteria</taxon>
        <taxon>Bacillati</taxon>
        <taxon>Actinomycetota</taxon>
        <taxon>Actinomycetes</taxon>
        <taxon>Kitasatosporales</taxon>
        <taxon>Streptomycetaceae</taxon>
        <taxon>Streptomyces</taxon>
    </lineage>
</organism>
<keyword evidence="3" id="KW-1185">Reference proteome</keyword>
<protein>
    <recommendedName>
        <fullName evidence="4">Secreted protein</fullName>
    </recommendedName>
</protein>
<evidence type="ECO:0000313" key="2">
    <source>
        <dbReference type="EMBL" id="GAA0455994.1"/>
    </source>
</evidence>
<sequence>MPRVRRVVTTTVASALLALASIMLATPAQAADGSDADPVSEIQRSVSGILESGSKLLDSLAKVAGS</sequence>
<accession>A0ABN0ZR62</accession>
<name>A0ABN0ZR62_9ACTN</name>
<evidence type="ECO:0008006" key="4">
    <source>
        <dbReference type="Google" id="ProtNLM"/>
    </source>
</evidence>
<dbReference type="EMBL" id="BAAAHB010000013">
    <property type="protein sequence ID" value="GAA0455994.1"/>
    <property type="molecule type" value="Genomic_DNA"/>
</dbReference>
<reference evidence="2 3" key="1">
    <citation type="journal article" date="2019" name="Int. J. Syst. Evol. Microbiol.">
        <title>The Global Catalogue of Microorganisms (GCM) 10K type strain sequencing project: providing services to taxonomists for standard genome sequencing and annotation.</title>
        <authorList>
            <consortium name="The Broad Institute Genomics Platform"/>
            <consortium name="The Broad Institute Genome Sequencing Center for Infectious Disease"/>
            <person name="Wu L."/>
            <person name="Ma J."/>
        </authorList>
    </citation>
    <scope>NUCLEOTIDE SEQUENCE [LARGE SCALE GENOMIC DNA]</scope>
    <source>
        <strain evidence="2 3">JCM 10649</strain>
    </source>
</reference>
<evidence type="ECO:0000256" key="1">
    <source>
        <dbReference type="SAM" id="SignalP"/>
    </source>
</evidence>
<dbReference type="Proteomes" id="UP001499895">
    <property type="component" value="Unassembled WGS sequence"/>
</dbReference>
<feature type="signal peptide" evidence="1">
    <location>
        <begin position="1"/>
        <end position="30"/>
    </location>
</feature>
<proteinExistence type="predicted"/>
<keyword evidence="1" id="KW-0732">Signal</keyword>